<evidence type="ECO:0000313" key="10">
    <source>
        <dbReference type="Proteomes" id="UP000198362"/>
    </source>
</evidence>
<dbReference type="GO" id="GO:0005886">
    <property type="term" value="C:plasma membrane"/>
    <property type="evidence" value="ECO:0007669"/>
    <property type="project" value="TreeGrafter"/>
</dbReference>
<organism evidence="9 10">
    <name type="scientific">Asanoa hainanensis</name>
    <dbReference type="NCBI Taxonomy" id="560556"/>
    <lineage>
        <taxon>Bacteria</taxon>
        <taxon>Bacillati</taxon>
        <taxon>Actinomycetota</taxon>
        <taxon>Actinomycetes</taxon>
        <taxon>Micromonosporales</taxon>
        <taxon>Micromonosporaceae</taxon>
        <taxon>Asanoa</taxon>
    </lineage>
</organism>
<protein>
    <recommendedName>
        <fullName evidence="8">CopC domain-containing protein</fullName>
    </recommendedName>
</protein>
<dbReference type="GO" id="GO:0005507">
    <property type="term" value="F:copper ion binding"/>
    <property type="evidence" value="ECO:0007669"/>
    <property type="project" value="InterPro"/>
</dbReference>
<keyword evidence="6" id="KW-0472">Membrane</keyword>
<dbReference type="Proteomes" id="UP000198362">
    <property type="component" value="Unassembled WGS sequence"/>
</dbReference>
<dbReference type="GO" id="GO:0042597">
    <property type="term" value="C:periplasmic space"/>
    <property type="evidence" value="ECO:0007669"/>
    <property type="project" value="InterPro"/>
</dbReference>
<sequence length="198" mass="20020">MRRHPAAALAALLVGLVVVVAPATPAAAHTKLAKSVPAAKSTVTKPVTALTLTFSGLIRQDGTVVVVRGADGAKYQDAAPTVLDKTITQPVRPLAVGAVKVEWKTVSSDGHPISGSYTFTNKVAPPGPTPTVEPEATVAPSVEPSAAPRTDVPLASLPVAVLPGGEPSSTVVPWAVGGGAVVLAGLVALFLLRRRRAS</sequence>
<dbReference type="PANTHER" id="PTHR34820">
    <property type="entry name" value="INNER MEMBRANE PROTEIN YEBZ"/>
    <property type="match status" value="1"/>
</dbReference>
<dbReference type="EMBL" id="FZPH01000001">
    <property type="protein sequence ID" value="SNS59547.1"/>
    <property type="molecule type" value="Genomic_DNA"/>
</dbReference>
<reference evidence="9 10" key="1">
    <citation type="submission" date="2017-06" db="EMBL/GenBank/DDBJ databases">
        <authorList>
            <person name="Kim H.J."/>
            <person name="Triplett B.A."/>
        </authorList>
    </citation>
    <scope>NUCLEOTIDE SEQUENCE [LARGE SCALE GENOMIC DNA]</scope>
    <source>
        <strain evidence="9 10">CGMCC 4.5593</strain>
    </source>
</reference>
<evidence type="ECO:0000256" key="2">
    <source>
        <dbReference type="ARBA" id="ARBA00022723"/>
    </source>
</evidence>
<dbReference type="GO" id="GO:0030313">
    <property type="term" value="C:cell envelope"/>
    <property type="evidence" value="ECO:0007669"/>
    <property type="project" value="UniProtKB-SubCell"/>
</dbReference>
<dbReference type="AlphaFoldDB" id="A0A239FRF2"/>
<keyword evidence="2" id="KW-0479">Metal-binding</keyword>
<feature type="region of interest" description="Disordered" evidence="5">
    <location>
        <begin position="123"/>
        <end position="149"/>
    </location>
</feature>
<dbReference type="InterPro" id="IPR014755">
    <property type="entry name" value="Cu-Rt/internalin_Ig-like"/>
</dbReference>
<comment type="subcellular location">
    <subcellularLocation>
        <location evidence="1">Cell envelope</location>
    </subcellularLocation>
</comment>
<feature type="chain" id="PRO_5038458076" description="CopC domain-containing protein" evidence="7">
    <location>
        <begin position="24"/>
        <end position="198"/>
    </location>
</feature>
<keyword evidence="4" id="KW-0186">Copper</keyword>
<dbReference type="Pfam" id="PF04234">
    <property type="entry name" value="CopC"/>
    <property type="match status" value="1"/>
</dbReference>
<evidence type="ECO:0000256" key="6">
    <source>
        <dbReference type="SAM" id="Phobius"/>
    </source>
</evidence>
<feature type="signal peptide" evidence="7">
    <location>
        <begin position="1"/>
        <end position="23"/>
    </location>
</feature>
<evidence type="ECO:0000313" key="9">
    <source>
        <dbReference type="EMBL" id="SNS59547.1"/>
    </source>
</evidence>
<name>A0A239FRF2_9ACTN</name>
<accession>A0A239FRF2</accession>
<dbReference type="Gene3D" id="2.60.40.1220">
    <property type="match status" value="1"/>
</dbReference>
<dbReference type="GO" id="GO:0006825">
    <property type="term" value="P:copper ion transport"/>
    <property type="evidence" value="ECO:0007669"/>
    <property type="project" value="InterPro"/>
</dbReference>
<feature type="transmembrane region" description="Helical" evidence="6">
    <location>
        <begin position="171"/>
        <end position="192"/>
    </location>
</feature>
<dbReference type="GO" id="GO:0046688">
    <property type="term" value="P:response to copper ion"/>
    <property type="evidence" value="ECO:0007669"/>
    <property type="project" value="InterPro"/>
</dbReference>
<evidence type="ECO:0000256" key="7">
    <source>
        <dbReference type="SAM" id="SignalP"/>
    </source>
</evidence>
<feature type="domain" description="CopC" evidence="8">
    <location>
        <begin position="29"/>
        <end position="120"/>
    </location>
</feature>
<dbReference type="RefSeq" id="WP_089243361.1">
    <property type="nucleotide sequence ID" value="NZ_FZPH01000001.1"/>
</dbReference>
<dbReference type="InterPro" id="IPR032694">
    <property type="entry name" value="CopC/D"/>
</dbReference>
<evidence type="ECO:0000256" key="5">
    <source>
        <dbReference type="SAM" id="MobiDB-lite"/>
    </source>
</evidence>
<keyword evidence="3 7" id="KW-0732">Signal</keyword>
<dbReference type="OrthoDB" id="5242236at2"/>
<proteinExistence type="predicted"/>
<keyword evidence="6" id="KW-0812">Transmembrane</keyword>
<gene>
    <name evidence="9" type="ORF">SAMN05421812_10148</name>
</gene>
<evidence type="ECO:0000256" key="4">
    <source>
        <dbReference type="ARBA" id="ARBA00023008"/>
    </source>
</evidence>
<keyword evidence="6" id="KW-1133">Transmembrane helix</keyword>
<evidence type="ECO:0000259" key="8">
    <source>
        <dbReference type="Pfam" id="PF04234"/>
    </source>
</evidence>
<dbReference type="PANTHER" id="PTHR34820:SF4">
    <property type="entry name" value="INNER MEMBRANE PROTEIN YEBZ"/>
    <property type="match status" value="1"/>
</dbReference>
<dbReference type="InterPro" id="IPR007348">
    <property type="entry name" value="CopC_dom"/>
</dbReference>
<dbReference type="InterPro" id="IPR014756">
    <property type="entry name" value="Ig_E-set"/>
</dbReference>
<evidence type="ECO:0000256" key="1">
    <source>
        <dbReference type="ARBA" id="ARBA00004196"/>
    </source>
</evidence>
<evidence type="ECO:0000256" key="3">
    <source>
        <dbReference type="ARBA" id="ARBA00022729"/>
    </source>
</evidence>
<dbReference type="SUPFAM" id="SSF81296">
    <property type="entry name" value="E set domains"/>
    <property type="match status" value="1"/>
</dbReference>
<keyword evidence="10" id="KW-1185">Reference proteome</keyword>